<dbReference type="RefSeq" id="WP_274039513.1">
    <property type="nucleotide sequence ID" value="NZ_JANCPR020000014.1"/>
</dbReference>
<sequence>MTPEPARRGRPRSEAVERAIIEAVLRLLEEGVPAHAVSVERVARTAGVGKAAVYRRWPGKDALLLDVLRTLEEPPYEGPEDGPVREILIGILEWQRRIGIAKRTSTLLRTMAGHVSSHPELWKTYHETVIARRRELLHDVVRRGVERGELRDDIPVPVLADLFAGPMLSRVALRAWDELPEDLPVCIVDAVLEGVRGT</sequence>
<proteinExistence type="predicted"/>
<evidence type="ECO:0000256" key="1">
    <source>
        <dbReference type="ARBA" id="ARBA00023015"/>
    </source>
</evidence>
<comment type="caution">
    <text evidence="6">The sequence shown here is derived from an EMBL/GenBank/DDBJ whole genome shotgun (WGS) entry which is preliminary data.</text>
</comment>
<dbReference type="InterPro" id="IPR001647">
    <property type="entry name" value="HTH_TetR"/>
</dbReference>
<dbReference type="InterPro" id="IPR011075">
    <property type="entry name" value="TetR_C"/>
</dbReference>
<dbReference type="InterPro" id="IPR050109">
    <property type="entry name" value="HTH-type_TetR-like_transc_reg"/>
</dbReference>
<reference evidence="6 7" key="1">
    <citation type="submission" date="2023-05" db="EMBL/GenBank/DDBJ databases">
        <title>Streptantibioticus silvisoli sp. nov., acidotolerant actinomycetes 1 from pine litter.</title>
        <authorList>
            <person name="Swiecimska M."/>
            <person name="Golinska P."/>
            <person name="Sangal V."/>
            <person name="Wachnowicz B."/>
            <person name="Goodfellow M."/>
        </authorList>
    </citation>
    <scope>NUCLEOTIDE SEQUENCE [LARGE SCALE GENOMIC DNA]</scope>
    <source>
        <strain evidence="6 7">DSM 42109</strain>
    </source>
</reference>
<evidence type="ECO:0000259" key="5">
    <source>
        <dbReference type="PROSITE" id="PS50977"/>
    </source>
</evidence>
<organism evidence="6 7">
    <name type="scientific">Streptomyces iconiensis</name>
    <dbReference type="NCBI Taxonomy" id="1384038"/>
    <lineage>
        <taxon>Bacteria</taxon>
        <taxon>Bacillati</taxon>
        <taxon>Actinomycetota</taxon>
        <taxon>Actinomycetes</taxon>
        <taxon>Kitasatosporales</taxon>
        <taxon>Streptomycetaceae</taxon>
        <taxon>Streptomyces</taxon>
    </lineage>
</organism>
<feature type="domain" description="HTH tetR-type" evidence="5">
    <location>
        <begin position="14"/>
        <end position="75"/>
    </location>
</feature>
<evidence type="ECO:0000256" key="4">
    <source>
        <dbReference type="PROSITE-ProRule" id="PRU00335"/>
    </source>
</evidence>
<keyword evidence="1" id="KW-0805">Transcription regulation</keyword>
<evidence type="ECO:0000313" key="7">
    <source>
        <dbReference type="Proteomes" id="UP001214441"/>
    </source>
</evidence>
<dbReference type="Proteomes" id="UP001214441">
    <property type="component" value="Unassembled WGS sequence"/>
</dbReference>
<dbReference type="PROSITE" id="PS50977">
    <property type="entry name" value="HTH_TETR_2"/>
    <property type="match status" value="1"/>
</dbReference>
<evidence type="ECO:0000256" key="2">
    <source>
        <dbReference type="ARBA" id="ARBA00023125"/>
    </source>
</evidence>
<dbReference type="SUPFAM" id="SSF46689">
    <property type="entry name" value="Homeodomain-like"/>
    <property type="match status" value="1"/>
</dbReference>
<dbReference type="Gene3D" id="1.10.10.60">
    <property type="entry name" value="Homeodomain-like"/>
    <property type="match status" value="1"/>
</dbReference>
<dbReference type="Pfam" id="PF16859">
    <property type="entry name" value="TetR_C_11"/>
    <property type="match status" value="1"/>
</dbReference>
<dbReference type="PANTHER" id="PTHR30055:SF148">
    <property type="entry name" value="TETR-FAMILY TRANSCRIPTIONAL REGULATOR"/>
    <property type="match status" value="1"/>
</dbReference>
<dbReference type="InterPro" id="IPR009057">
    <property type="entry name" value="Homeodomain-like_sf"/>
</dbReference>
<dbReference type="Gene3D" id="1.10.357.10">
    <property type="entry name" value="Tetracycline Repressor, domain 2"/>
    <property type="match status" value="1"/>
</dbReference>
<keyword evidence="2 4" id="KW-0238">DNA-binding</keyword>
<accession>A0ABT6ZY22</accession>
<keyword evidence="7" id="KW-1185">Reference proteome</keyword>
<dbReference type="SUPFAM" id="SSF48498">
    <property type="entry name" value="Tetracyclin repressor-like, C-terminal domain"/>
    <property type="match status" value="1"/>
</dbReference>
<gene>
    <name evidence="6" type="ORF">NMN56_016525</name>
</gene>
<dbReference type="Pfam" id="PF00440">
    <property type="entry name" value="TetR_N"/>
    <property type="match status" value="1"/>
</dbReference>
<evidence type="ECO:0000313" key="6">
    <source>
        <dbReference type="EMBL" id="MDJ1133541.1"/>
    </source>
</evidence>
<protein>
    <submittedName>
        <fullName evidence="6">TetR/AcrR family transcriptional regulator</fullName>
    </submittedName>
</protein>
<dbReference type="InterPro" id="IPR036271">
    <property type="entry name" value="Tet_transcr_reg_TetR-rel_C_sf"/>
</dbReference>
<evidence type="ECO:0000256" key="3">
    <source>
        <dbReference type="ARBA" id="ARBA00023163"/>
    </source>
</evidence>
<dbReference type="EMBL" id="JANCPR020000014">
    <property type="protein sequence ID" value="MDJ1133541.1"/>
    <property type="molecule type" value="Genomic_DNA"/>
</dbReference>
<keyword evidence="3" id="KW-0804">Transcription</keyword>
<feature type="DNA-binding region" description="H-T-H motif" evidence="4">
    <location>
        <begin position="38"/>
        <end position="57"/>
    </location>
</feature>
<dbReference type="PANTHER" id="PTHR30055">
    <property type="entry name" value="HTH-TYPE TRANSCRIPTIONAL REGULATOR RUTR"/>
    <property type="match status" value="1"/>
</dbReference>
<name>A0ABT6ZY22_9ACTN</name>